<sequence>MSKEDLTCKVSSVCKHKERKPKKPHYIPRPWGKPYNYKCFQCPFTCMEKSHLYNHMKYSLCKNSLSLLIESDWPYKKGNLLHPEQLRPLQKGPRLRGASRDEAEPLSGPEDRSKSERSEVTFAREAQEEAEEHSDRETGSGERAEENPATKETPDETDSPVRGSTKRCKQPETDFVITDVFSLEDQLLKARSVEVEAKLKHYKLSKTCLTGPSLLSEQWRLLATSHRKAKSESTPPNVGSIPCYPPPPSFTDCQDPPGLNLSVLGVSYPLSPGLFSYVNPTVPGAAPAHAQLTQLPFLTSAAQLMHPASSSLPHTDRALLPPRFYYPLLCEHAFGAAQVDAGKGVKPSLSPPANLDPKSPPSYPPKINLWKVPALRPSPMAPSAAWASHQHMTVSPEVTYRAVEEKLQASAKEAKNSWGLKSALDVPQVREQGSKRTGAPLEPHEGPSEKKPPLGYSPDILKNMRTTPPISIATNKLLHASSFRTAQQQSRSLEDWHTDVMKSPPESLDSEMSPALKPGKVVERASCPEGDGNKMGERDPESAAVLLSDLSKALQEYQDAERKISHLVKEDIPGQHHLWEHLCKIRSELSHIHQALEKTARQNEGPLDLSIKRDLGATGDGGSQCTGEVIKGGVTGETEEEEEVEEEEEEEEEEGSETEGKTASLESRKQSLDILIKMNRTGLSEPSLGAMVKAEVLSPSALGLRPTPQDTLWPSRTTKCEADSSVLLCPDGRPLVFTDFTPSAKNLKRPSSREHLGETLCPPSPLTATDS</sequence>
<evidence type="ECO:0000256" key="2">
    <source>
        <dbReference type="SAM" id="MobiDB-lite"/>
    </source>
</evidence>
<keyword evidence="5" id="KW-1185">Reference proteome</keyword>
<evidence type="ECO:0000256" key="1">
    <source>
        <dbReference type="SAM" id="Coils"/>
    </source>
</evidence>
<feature type="compositionally biased region" description="Basic and acidic residues" evidence="2">
    <location>
        <begin position="442"/>
        <end position="452"/>
    </location>
</feature>
<reference evidence="4" key="1">
    <citation type="submission" date="2021-01" db="EMBL/GenBank/DDBJ databases">
        <authorList>
            <person name="Zahm M."/>
            <person name="Roques C."/>
            <person name="Cabau C."/>
            <person name="Klopp C."/>
            <person name="Donnadieu C."/>
            <person name="Jouanno E."/>
            <person name="Lampietro C."/>
            <person name="Louis A."/>
            <person name="Herpin A."/>
            <person name="Echchiki A."/>
            <person name="Berthelot C."/>
            <person name="Parey E."/>
            <person name="Roest-Crollius H."/>
            <person name="Braasch I."/>
            <person name="Postlethwait J."/>
            <person name="Bobe J."/>
            <person name="Montfort J."/>
            <person name="Bouchez O."/>
            <person name="Begum T."/>
            <person name="Mejri S."/>
            <person name="Adams A."/>
            <person name="Chen W.-J."/>
            <person name="Guiguen Y."/>
        </authorList>
    </citation>
    <scope>NUCLEOTIDE SEQUENCE</scope>
    <source>
        <strain evidence="4">YG-15Mar2019-1</strain>
        <tissue evidence="4">Brain</tissue>
    </source>
</reference>
<dbReference type="AlphaFoldDB" id="A0A9D3QJE3"/>
<feature type="compositionally biased region" description="Basic and acidic residues" evidence="2">
    <location>
        <begin position="98"/>
        <end position="119"/>
    </location>
</feature>
<name>A0A9D3QJE3_MEGAT</name>
<gene>
    <name evidence="4" type="ORF">MATL_G00010440</name>
</gene>
<dbReference type="Pfam" id="PF15269">
    <property type="entry name" value="zf-C2H2_7"/>
    <property type="match status" value="1"/>
</dbReference>
<feature type="region of interest" description="Disordered" evidence="2">
    <location>
        <begin position="611"/>
        <end position="667"/>
    </location>
</feature>
<dbReference type="PANTHER" id="PTHR14678:SF2">
    <property type="entry name" value="PROLINE-RICH PROTEIN 35"/>
    <property type="match status" value="1"/>
</dbReference>
<dbReference type="Proteomes" id="UP001046870">
    <property type="component" value="Chromosome 1"/>
</dbReference>
<feature type="domain" description="Zinc finger protein 750-like zinc finger" evidence="3">
    <location>
        <begin position="18"/>
        <end position="68"/>
    </location>
</feature>
<proteinExistence type="predicted"/>
<feature type="region of interest" description="Disordered" evidence="2">
    <location>
        <begin position="343"/>
        <end position="362"/>
    </location>
</feature>
<dbReference type="InterPro" id="IPR039064">
    <property type="entry name" value="ZNF750_Znf"/>
</dbReference>
<dbReference type="EMBL" id="JAFDVH010000001">
    <property type="protein sequence ID" value="KAG7491999.1"/>
    <property type="molecule type" value="Genomic_DNA"/>
</dbReference>
<keyword evidence="1" id="KW-0175">Coiled coil</keyword>
<feature type="region of interest" description="Disordered" evidence="2">
    <location>
        <begin position="422"/>
        <end position="465"/>
    </location>
</feature>
<evidence type="ECO:0000313" key="4">
    <source>
        <dbReference type="EMBL" id="KAG7491999.1"/>
    </source>
</evidence>
<dbReference type="OrthoDB" id="9885698at2759"/>
<organism evidence="4 5">
    <name type="scientific">Megalops atlanticus</name>
    <name type="common">Tarpon</name>
    <name type="synonym">Clupea gigantea</name>
    <dbReference type="NCBI Taxonomy" id="7932"/>
    <lineage>
        <taxon>Eukaryota</taxon>
        <taxon>Metazoa</taxon>
        <taxon>Chordata</taxon>
        <taxon>Craniata</taxon>
        <taxon>Vertebrata</taxon>
        <taxon>Euteleostomi</taxon>
        <taxon>Actinopterygii</taxon>
        <taxon>Neopterygii</taxon>
        <taxon>Teleostei</taxon>
        <taxon>Elopiformes</taxon>
        <taxon>Megalopidae</taxon>
        <taxon>Megalops</taxon>
    </lineage>
</organism>
<comment type="caution">
    <text evidence="4">The sequence shown here is derived from an EMBL/GenBank/DDBJ whole genome shotgun (WGS) entry which is preliminary data.</text>
</comment>
<feature type="region of interest" description="Disordered" evidence="2">
    <location>
        <begin position="84"/>
        <end position="168"/>
    </location>
</feature>
<accession>A0A9D3QJE3</accession>
<protein>
    <recommendedName>
        <fullName evidence="3">Zinc finger protein 750-like zinc finger domain-containing protein</fullName>
    </recommendedName>
</protein>
<feature type="compositionally biased region" description="Basic and acidic residues" evidence="2">
    <location>
        <begin position="133"/>
        <end position="154"/>
    </location>
</feature>
<evidence type="ECO:0000259" key="3">
    <source>
        <dbReference type="Pfam" id="PF15269"/>
    </source>
</evidence>
<feature type="coiled-coil region" evidence="1">
    <location>
        <begin position="543"/>
        <end position="570"/>
    </location>
</feature>
<dbReference type="InterPro" id="IPR039363">
    <property type="entry name" value="ZNF750"/>
</dbReference>
<evidence type="ECO:0000313" key="5">
    <source>
        <dbReference type="Proteomes" id="UP001046870"/>
    </source>
</evidence>
<dbReference type="PANTHER" id="PTHR14678">
    <property type="entry name" value="PROLINE-RICH PROTEIN 35-RELATED"/>
    <property type="match status" value="1"/>
</dbReference>
<feature type="compositionally biased region" description="Acidic residues" evidence="2">
    <location>
        <begin position="637"/>
        <end position="657"/>
    </location>
</feature>
<feature type="region of interest" description="Disordered" evidence="2">
    <location>
        <begin position="742"/>
        <end position="771"/>
    </location>
</feature>